<dbReference type="OrthoDB" id="1258601at2"/>
<dbReference type="EMBL" id="OCMF01000001">
    <property type="protein sequence ID" value="SOC79832.1"/>
    <property type="molecule type" value="Genomic_DNA"/>
</dbReference>
<evidence type="ECO:0000313" key="1">
    <source>
        <dbReference type="EMBL" id="SOC79832.1"/>
    </source>
</evidence>
<protein>
    <submittedName>
        <fullName evidence="1">Uncharacterized protein</fullName>
    </submittedName>
</protein>
<name>A0A285X3E4_9FLAO</name>
<organism evidence="1 2">
    <name type="scientific">Salinimicrobium sediminis</name>
    <dbReference type="NCBI Taxonomy" id="1343891"/>
    <lineage>
        <taxon>Bacteria</taxon>
        <taxon>Pseudomonadati</taxon>
        <taxon>Bacteroidota</taxon>
        <taxon>Flavobacteriia</taxon>
        <taxon>Flavobacteriales</taxon>
        <taxon>Flavobacteriaceae</taxon>
        <taxon>Salinimicrobium</taxon>
    </lineage>
</organism>
<dbReference type="Proteomes" id="UP000219193">
    <property type="component" value="Unassembled WGS sequence"/>
</dbReference>
<dbReference type="AlphaFoldDB" id="A0A285X3E4"/>
<reference evidence="2" key="1">
    <citation type="submission" date="2017-09" db="EMBL/GenBank/DDBJ databases">
        <authorList>
            <person name="Varghese N."/>
            <person name="Submissions S."/>
        </authorList>
    </citation>
    <scope>NUCLEOTIDE SEQUENCE [LARGE SCALE GENOMIC DNA]</scope>
    <source>
        <strain evidence="2">CGMCC 1.12641</strain>
    </source>
</reference>
<evidence type="ECO:0000313" key="2">
    <source>
        <dbReference type="Proteomes" id="UP000219193"/>
    </source>
</evidence>
<dbReference type="RefSeq" id="WP_097055534.1">
    <property type="nucleotide sequence ID" value="NZ_OCMF01000001.1"/>
</dbReference>
<proteinExistence type="predicted"/>
<sequence>MINDAAILKAEFDKLKDELIQKHVTLGMPASENWIRETENRSQRLSGQLWGAHYTEQLVNGRRPGKFPPVKMIEQWIYDKGITPDGIKISSLAFLIARKIAREGTNYFKQGGTDLVDAVITPRRIQEIIDKVTEFHINNFVSEVTGVFKKMAA</sequence>
<gene>
    <name evidence="1" type="ORF">SAMN06296241_1369</name>
</gene>
<keyword evidence="2" id="KW-1185">Reference proteome</keyword>
<accession>A0A285X3E4</accession>